<evidence type="ECO:0000313" key="2">
    <source>
        <dbReference type="EnsemblMetazoa" id="CJA14329a.1"/>
    </source>
</evidence>
<sequence length="690" mass="79987">MEALQNRLEKLEHATGSDIWQILKESEEDLRQDMASLNTMREEKERKNRETIRILQEKRKELAEFKNSVKSLKTEYQNHIKAVEEGLKASGLNMKQVVRVYEQVLADSLSEKRSELVSILILDEPFMEQMQEILGKALKILENGRQKELRNLVAGEVAEFHGKVVEIWRKEMWNLFQKYNLPMNALEDTSKLPAFIEKLIEICQFSADLDLLLTGSHSESIPTLLSTGFGHLINLCVDMIENEKGEADFEWILTSAHKWSKNLKEMMERGVRGTSIEDLWKRTFDEVFNAKFVTFIHSITKVFVMKNLNDPLLFTKLSKLFRRFEATCEFDISDHDLFEPLYSPEVMSKWVLLEVELFTFTATKILSDPNCFQPLSAISIGSTATSSRSWASEVTVFFEEWLIRVDSDVSVLGDVEVQKAFLESVHALMLDVSNRIHHAANQLYAESTWSNDVYLVMNTMWELRRMVENLTVTWPISSFEIEKVYENEWRRLAGMISEYLNDIVDSLDKTVRSNYVGSAEKIQLIQETFYHILKCLRNVSQKASQLSRSPLLNILTYELFRNFQKKFDRWKGCSVDVLAAFYTQIYSNLVPHLEKLASSSHWLRQPSSRAEMCRLDALMKAAANRDPSGELVRTAFKSIDEEQVVKMLAELGIRTTSDHAFQDYQILAENWEKIKDKGYGEEFEGLEVRK</sequence>
<protein>
    <submittedName>
        <fullName evidence="2">Uncharacterized protein</fullName>
    </submittedName>
</protein>
<dbReference type="EnsemblMetazoa" id="CJA14329a.1">
    <property type="protein sequence ID" value="CJA14329a.1"/>
    <property type="gene ID" value="WBGene00133533"/>
</dbReference>
<name>A0A8R1DWL7_CAEJA</name>
<proteinExistence type="predicted"/>
<keyword evidence="1" id="KW-0175">Coiled coil</keyword>
<dbReference type="AlphaFoldDB" id="A0A8R1DWL7"/>
<keyword evidence="3" id="KW-1185">Reference proteome</keyword>
<accession>A0A8R1DWL7</accession>
<evidence type="ECO:0000313" key="3">
    <source>
        <dbReference type="Proteomes" id="UP000005237"/>
    </source>
</evidence>
<dbReference type="Proteomes" id="UP000005237">
    <property type="component" value="Unassembled WGS sequence"/>
</dbReference>
<reference evidence="2" key="2">
    <citation type="submission" date="2022-06" db="UniProtKB">
        <authorList>
            <consortium name="EnsemblMetazoa"/>
        </authorList>
    </citation>
    <scope>IDENTIFICATION</scope>
    <source>
        <strain evidence="2">DF5081</strain>
    </source>
</reference>
<feature type="coiled-coil region" evidence="1">
    <location>
        <begin position="23"/>
        <end position="82"/>
    </location>
</feature>
<organism evidence="2 3">
    <name type="scientific">Caenorhabditis japonica</name>
    <dbReference type="NCBI Taxonomy" id="281687"/>
    <lineage>
        <taxon>Eukaryota</taxon>
        <taxon>Metazoa</taxon>
        <taxon>Ecdysozoa</taxon>
        <taxon>Nematoda</taxon>
        <taxon>Chromadorea</taxon>
        <taxon>Rhabditida</taxon>
        <taxon>Rhabditina</taxon>
        <taxon>Rhabditomorpha</taxon>
        <taxon>Rhabditoidea</taxon>
        <taxon>Rhabditidae</taxon>
        <taxon>Peloderinae</taxon>
        <taxon>Caenorhabditis</taxon>
    </lineage>
</organism>
<reference evidence="3" key="1">
    <citation type="submission" date="2010-08" db="EMBL/GenBank/DDBJ databases">
        <authorList>
            <consortium name="Caenorhabditis japonica Sequencing Consortium"/>
            <person name="Wilson R.K."/>
        </authorList>
    </citation>
    <scope>NUCLEOTIDE SEQUENCE [LARGE SCALE GENOMIC DNA]</scope>
    <source>
        <strain evidence="3">DF5081</strain>
    </source>
</reference>
<evidence type="ECO:0000256" key="1">
    <source>
        <dbReference type="SAM" id="Coils"/>
    </source>
</evidence>